<dbReference type="Proteomes" id="UP000198420">
    <property type="component" value="Unassembled WGS sequence"/>
</dbReference>
<feature type="region of interest" description="Disordered" evidence="1">
    <location>
        <begin position="25"/>
        <end position="53"/>
    </location>
</feature>
<dbReference type="AlphaFoldDB" id="A0A239DKZ0"/>
<organism evidence="2 3">
    <name type="scientific">Actinomadura mexicana</name>
    <dbReference type="NCBI Taxonomy" id="134959"/>
    <lineage>
        <taxon>Bacteria</taxon>
        <taxon>Bacillati</taxon>
        <taxon>Actinomycetota</taxon>
        <taxon>Actinomycetes</taxon>
        <taxon>Streptosporangiales</taxon>
        <taxon>Thermomonosporaceae</taxon>
        <taxon>Actinomadura</taxon>
    </lineage>
</organism>
<proteinExistence type="predicted"/>
<reference evidence="3" key="1">
    <citation type="submission" date="2017-06" db="EMBL/GenBank/DDBJ databases">
        <authorList>
            <person name="Varghese N."/>
            <person name="Submissions S."/>
        </authorList>
    </citation>
    <scope>NUCLEOTIDE SEQUENCE [LARGE SCALE GENOMIC DNA]</scope>
    <source>
        <strain evidence="3">DSM 44485</strain>
    </source>
</reference>
<evidence type="ECO:0000256" key="1">
    <source>
        <dbReference type="SAM" id="MobiDB-lite"/>
    </source>
</evidence>
<gene>
    <name evidence="2" type="ORF">SAMN06265355_11544</name>
</gene>
<evidence type="ECO:0000313" key="2">
    <source>
        <dbReference type="EMBL" id="SNS33120.1"/>
    </source>
</evidence>
<protein>
    <submittedName>
        <fullName evidence="2">Uncharacterized protein</fullName>
    </submittedName>
</protein>
<sequence>MGQDNKLTRRQLAAAAITGVVLAATSKCEERRGSTSPEETPDSGQTTQERPSN</sequence>
<evidence type="ECO:0000313" key="3">
    <source>
        <dbReference type="Proteomes" id="UP000198420"/>
    </source>
</evidence>
<dbReference type="EMBL" id="FZNP01000015">
    <property type="protein sequence ID" value="SNS33120.1"/>
    <property type="molecule type" value="Genomic_DNA"/>
</dbReference>
<keyword evidence="3" id="KW-1185">Reference proteome</keyword>
<accession>A0A239DKZ0</accession>
<name>A0A239DKZ0_9ACTN</name>
<feature type="compositionally biased region" description="Polar residues" evidence="1">
    <location>
        <begin position="34"/>
        <end position="53"/>
    </location>
</feature>